<dbReference type="AlphaFoldDB" id="A0A7X0B5I5"/>
<evidence type="ECO:0000313" key="3">
    <source>
        <dbReference type="EMBL" id="MBB6254841.1"/>
    </source>
</evidence>
<dbReference type="RefSeq" id="WP_184807358.1">
    <property type="nucleotide sequence ID" value="NZ_JACIIZ010000020.1"/>
</dbReference>
<dbReference type="Proteomes" id="UP000539175">
    <property type="component" value="Unassembled WGS sequence"/>
</dbReference>
<evidence type="ECO:0000256" key="1">
    <source>
        <dbReference type="PROSITE-ProRule" id="PRU01076"/>
    </source>
</evidence>
<keyword evidence="4" id="KW-1185">Reference proteome</keyword>
<dbReference type="InterPro" id="IPR007159">
    <property type="entry name" value="SpoVT-AbrB_dom"/>
</dbReference>
<sequence>MDRYLRLTLDADGRIVLPANLLSHLQAIDASAVRLVARDGRLWLWSEEHWQARQMGRFQDLVDALEAVRKNHLPTDAS</sequence>
<keyword evidence="1" id="KW-0238">DNA-binding</keyword>
<evidence type="ECO:0000313" key="4">
    <source>
        <dbReference type="Proteomes" id="UP000539175"/>
    </source>
</evidence>
<dbReference type="InterPro" id="IPR037914">
    <property type="entry name" value="SpoVT-AbrB_sf"/>
</dbReference>
<dbReference type="Pfam" id="PF02381">
    <property type="entry name" value="MraZ"/>
    <property type="match status" value="1"/>
</dbReference>
<dbReference type="EMBL" id="JACIIZ010000020">
    <property type="protein sequence ID" value="MBB6254841.1"/>
    <property type="molecule type" value="Genomic_DNA"/>
</dbReference>
<protein>
    <submittedName>
        <fullName evidence="3">DNA-binding transcriptional regulator/RsmH inhibitor MraZ</fullName>
    </submittedName>
</protein>
<proteinExistence type="predicted"/>
<feature type="domain" description="SpoVT-AbrB" evidence="2">
    <location>
        <begin position="4"/>
        <end position="49"/>
    </location>
</feature>
<evidence type="ECO:0000259" key="2">
    <source>
        <dbReference type="PROSITE" id="PS51740"/>
    </source>
</evidence>
<gene>
    <name evidence="3" type="ORF">FHS74_005432</name>
</gene>
<dbReference type="InterPro" id="IPR038619">
    <property type="entry name" value="MraZ_sf"/>
</dbReference>
<dbReference type="SUPFAM" id="SSF89447">
    <property type="entry name" value="AbrB/MazE/MraZ-like"/>
    <property type="match status" value="1"/>
</dbReference>
<dbReference type="GO" id="GO:0003677">
    <property type="term" value="F:DNA binding"/>
    <property type="evidence" value="ECO:0007669"/>
    <property type="project" value="UniProtKB-UniRule"/>
</dbReference>
<dbReference type="InterPro" id="IPR020603">
    <property type="entry name" value="MraZ_dom"/>
</dbReference>
<organism evidence="3 4">
    <name type="scientific">Nitrospirillum iridis</name>
    <dbReference type="NCBI Taxonomy" id="765888"/>
    <lineage>
        <taxon>Bacteria</taxon>
        <taxon>Pseudomonadati</taxon>
        <taxon>Pseudomonadota</taxon>
        <taxon>Alphaproteobacteria</taxon>
        <taxon>Rhodospirillales</taxon>
        <taxon>Azospirillaceae</taxon>
        <taxon>Nitrospirillum</taxon>
    </lineage>
</organism>
<dbReference type="PROSITE" id="PS51740">
    <property type="entry name" value="SPOVT_ABRB"/>
    <property type="match status" value="1"/>
</dbReference>
<dbReference type="Gene3D" id="3.40.1550.20">
    <property type="entry name" value="Transcriptional regulator MraZ domain"/>
    <property type="match status" value="1"/>
</dbReference>
<name>A0A7X0B5I5_9PROT</name>
<comment type="caution">
    <text evidence="3">The sequence shown here is derived from an EMBL/GenBank/DDBJ whole genome shotgun (WGS) entry which is preliminary data.</text>
</comment>
<reference evidence="3 4" key="1">
    <citation type="submission" date="2020-08" db="EMBL/GenBank/DDBJ databases">
        <title>Genomic Encyclopedia of Type Strains, Phase IV (KMG-IV): sequencing the most valuable type-strain genomes for metagenomic binning, comparative biology and taxonomic classification.</title>
        <authorList>
            <person name="Goeker M."/>
        </authorList>
    </citation>
    <scope>NUCLEOTIDE SEQUENCE [LARGE SCALE GENOMIC DNA]</scope>
    <source>
        <strain evidence="3 4">DSM 22198</strain>
    </source>
</reference>
<accession>A0A7X0B5I5</accession>